<protein>
    <recommendedName>
        <fullName evidence="3">Reverse transcriptase/retrotransposon-derived protein RNase H-like domain-containing protein</fullName>
    </recommendedName>
</protein>
<feature type="transmembrane region" description="Helical" evidence="2">
    <location>
        <begin position="289"/>
        <end position="306"/>
    </location>
</feature>
<dbReference type="AlphaFoldDB" id="A0AAD8SDC8"/>
<keyword evidence="5" id="KW-1185">Reference proteome</keyword>
<dbReference type="InterPro" id="IPR041577">
    <property type="entry name" value="RT_RNaseH_2"/>
</dbReference>
<accession>A0AAD8SDC8</accession>
<feature type="region of interest" description="Disordered" evidence="1">
    <location>
        <begin position="627"/>
        <end position="649"/>
    </location>
</feature>
<feature type="compositionally biased region" description="Basic and acidic residues" evidence="1">
    <location>
        <begin position="627"/>
        <end position="636"/>
    </location>
</feature>
<feature type="transmembrane region" description="Helical" evidence="2">
    <location>
        <begin position="312"/>
        <end position="330"/>
    </location>
</feature>
<keyword evidence="2" id="KW-0472">Membrane</keyword>
<comment type="caution">
    <text evidence="4">The sequence shown here is derived from an EMBL/GenBank/DDBJ whole genome shotgun (WGS) entry which is preliminary data.</text>
</comment>
<dbReference type="Gene3D" id="3.30.70.270">
    <property type="match status" value="1"/>
</dbReference>
<dbReference type="EMBL" id="JAUUTY010000004">
    <property type="protein sequence ID" value="KAK1648840.1"/>
    <property type="molecule type" value="Genomic_DNA"/>
</dbReference>
<sequence length="649" mass="71959">MAESTPVKYEDLADKFKKRHNKAKAVLGTKLVDSCGKTRSHRIKLNGDTRPLPGVSTVDLSHSIREPGFSFDANMAGFVIRRDADKAESSHARGKEKEEAVPRDRPQDDDKRYLAEEEVRSIRHPRPLPEHLLSKYDQPYDRRRHGEDDQRNHRSDAGGRYRRNNGHDDGTNVAPREVEDRTTWIGRDCPSSTLLGFGMSRLPTIGNCPECKQKEKGTAKVSVFERLGPLPLWSKHTESVRMGDHEELEDDDEEDKYHRPRWCLTGSAAPKNEGFSDYVRWKKPKGSHLWAIAALVVAVITAVGAAPCRLFVATPAAAGGAFVVFILLVASSSLSKSLRFPGQGQNRLAGGSSEELLSSFSSSSEVVKSAQERRSSSLSSSGSPSQGGGGHSPRRSWICHPRPDREVVVLLVPRSWGKNVGIEVDPAKIEAIESWPQPKTVTQVRSFLSLAGFYRRFVKDFGSIAAPLNELTKKDVPFVWGDAQQDAFMILKDKLTHAPLLQLPDFNKTFELECDASGIGLGDLKPYFGEEEELSSRTTSIQEGGHDEDIPSLDTTAVPTAPQIQGPITRARAKQLNYQVLLFLGTIPHIHENMMLPKSDMFVTLRNDGPSIDEEDKHWSMITHGGDGSKHLRIEDDAASGDFRTLKPP</sequence>
<name>A0AAD8SDC8_LOLMU</name>
<feature type="region of interest" description="Disordered" evidence="1">
    <location>
        <begin position="371"/>
        <end position="399"/>
    </location>
</feature>
<keyword evidence="2" id="KW-1133">Transmembrane helix</keyword>
<evidence type="ECO:0000313" key="5">
    <source>
        <dbReference type="Proteomes" id="UP001231189"/>
    </source>
</evidence>
<dbReference type="PANTHER" id="PTHR33064">
    <property type="entry name" value="POL PROTEIN"/>
    <property type="match status" value="1"/>
</dbReference>
<evidence type="ECO:0000259" key="3">
    <source>
        <dbReference type="Pfam" id="PF17919"/>
    </source>
</evidence>
<dbReference type="PANTHER" id="PTHR33064:SF37">
    <property type="entry name" value="RIBONUCLEASE H"/>
    <property type="match status" value="1"/>
</dbReference>
<dbReference type="FunFam" id="3.30.70.270:FF:000020">
    <property type="entry name" value="Transposon Tf2-6 polyprotein-like Protein"/>
    <property type="match status" value="1"/>
</dbReference>
<evidence type="ECO:0000256" key="2">
    <source>
        <dbReference type="SAM" id="Phobius"/>
    </source>
</evidence>
<gene>
    <name evidence="4" type="ORF">QYE76_066645</name>
</gene>
<dbReference type="InterPro" id="IPR043502">
    <property type="entry name" value="DNA/RNA_pol_sf"/>
</dbReference>
<dbReference type="InterPro" id="IPR043128">
    <property type="entry name" value="Rev_trsase/Diguanyl_cyclase"/>
</dbReference>
<dbReference type="Pfam" id="PF17919">
    <property type="entry name" value="RT_RNaseH_2"/>
    <property type="match status" value="1"/>
</dbReference>
<feature type="region of interest" description="Disordered" evidence="1">
    <location>
        <begin position="85"/>
        <end position="179"/>
    </location>
</feature>
<evidence type="ECO:0000313" key="4">
    <source>
        <dbReference type="EMBL" id="KAK1648840.1"/>
    </source>
</evidence>
<dbReference type="SUPFAM" id="SSF56672">
    <property type="entry name" value="DNA/RNA polymerases"/>
    <property type="match status" value="1"/>
</dbReference>
<reference evidence="4" key="1">
    <citation type="submission" date="2023-07" db="EMBL/GenBank/DDBJ databases">
        <title>A chromosome-level genome assembly of Lolium multiflorum.</title>
        <authorList>
            <person name="Chen Y."/>
            <person name="Copetti D."/>
            <person name="Kolliker R."/>
            <person name="Studer B."/>
        </authorList>
    </citation>
    <scope>NUCLEOTIDE SEQUENCE</scope>
    <source>
        <strain evidence="4">02402/16</strain>
        <tissue evidence="4">Leaf</tissue>
    </source>
</reference>
<dbReference type="Proteomes" id="UP001231189">
    <property type="component" value="Unassembled WGS sequence"/>
</dbReference>
<evidence type="ECO:0000256" key="1">
    <source>
        <dbReference type="SAM" id="MobiDB-lite"/>
    </source>
</evidence>
<dbReference type="InterPro" id="IPR051320">
    <property type="entry name" value="Viral_Replic_Matur_Polypro"/>
</dbReference>
<proteinExistence type="predicted"/>
<keyword evidence="2" id="KW-0812">Transmembrane</keyword>
<organism evidence="4 5">
    <name type="scientific">Lolium multiflorum</name>
    <name type="common">Italian ryegrass</name>
    <name type="synonym">Lolium perenne subsp. multiflorum</name>
    <dbReference type="NCBI Taxonomy" id="4521"/>
    <lineage>
        <taxon>Eukaryota</taxon>
        <taxon>Viridiplantae</taxon>
        <taxon>Streptophyta</taxon>
        <taxon>Embryophyta</taxon>
        <taxon>Tracheophyta</taxon>
        <taxon>Spermatophyta</taxon>
        <taxon>Magnoliopsida</taxon>
        <taxon>Liliopsida</taxon>
        <taxon>Poales</taxon>
        <taxon>Poaceae</taxon>
        <taxon>BOP clade</taxon>
        <taxon>Pooideae</taxon>
        <taxon>Poodae</taxon>
        <taxon>Poeae</taxon>
        <taxon>Poeae Chloroplast Group 2 (Poeae type)</taxon>
        <taxon>Loliodinae</taxon>
        <taxon>Loliinae</taxon>
        <taxon>Lolium</taxon>
    </lineage>
</organism>
<feature type="domain" description="Reverse transcriptase/retrotransposon-derived protein RNase H-like" evidence="3">
    <location>
        <begin position="480"/>
        <end position="522"/>
    </location>
</feature>